<evidence type="ECO:0000313" key="2">
    <source>
        <dbReference type="EMBL" id="PWZ74611.1"/>
    </source>
</evidence>
<dbReference type="Proteomes" id="UP000595859">
    <property type="component" value="Chromosome"/>
</dbReference>
<dbReference type="PROSITE" id="PS01228">
    <property type="entry name" value="COF_1"/>
    <property type="match status" value="1"/>
</dbReference>
<dbReference type="InterPro" id="IPR023214">
    <property type="entry name" value="HAD_sf"/>
</dbReference>
<dbReference type="PANTHER" id="PTHR10000:SF23">
    <property type="entry name" value="5-AMINO-6-(5-PHOSPHO-D-RIBITYLAMINO)URACIL PHOSPHATASE YITU"/>
    <property type="match status" value="1"/>
</dbReference>
<reference evidence="1 6" key="2">
    <citation type="submission" date="2018-11" db="EMBL/GenBank/DDBJ databases">
        <authorList>
            <consortium name="Veterinary Laboratory Investigation and Response Network"/>
        </authorList>
    </citation>
    <scope>NUCLEOTIDE SEQUENCE [LARGE SCALE GENOMIC DNA]</scope>
    <source>
        <strain evidence="1 6">SPSE-18-VL-LA-PA-Ryan-0021</strain>
    </source>
</reference>
<dbReference type="PANTHER" id="PTHR10000">
    <property type="entry name" value="PHOSPHOSERINE PHOSPHATASE"/>
    <property type="match status" value="1"/>
</dbReference>
<dbReference type="NCBIfam" id="TIGR01484">
    <property type="entry name" value="HAD-SF-IIB"/>
    <property type="match status" value="1"/>
</dbReference>
<dbReference type="SFLD" id="SFLDS00003">
    <property type="entry name" value="Haloacid_Dehalogenase"/>
    <property type="match status" value="1"/>
</dbReference>
<evidence type="ECO:0000313" key="6">
    <source>
        <dbReference type="Proteomes" id="UP000600220"/>
    </source>
</evidence>
<reference evidence="2 4" key="1">
    <citation type="journal article" date="2018" name="Vet. Microbiol.">
        <title>Clonal diversity and geographic distribution of methicillin-resistant Staphylococcus pseudintermedius from Australian animals: Discovery of novel sequence types.</title>
        <authorList>
            <person name="Worthing K.A."/>
            <person name="Abraham S."/>
            <person name="Coombs G.W."/>
            <person name="Pang S."/>
            <person name="Saputra S."/>
            <person name="Jordan D."/>
            <person name="Trott D.J."/>
            <person name="Norris J.M."/>
        </authorList>
    </citation>
    <scope>NUCLEOTIDE SEQUENCE [LARGE SCALE GENOMIC DNA]</scope>
    <source>
        <strain evidence="2 4">ST525 1</strain>
    </source>
</reference>
<dbReference type="NCBIfam" id="TIGR00099">
    <property type="entry name" value="Cof-subfamily"/>
    <property type="match status" value="1"/>
</dbReference>
<evidence type="ECO:0000313" key="4">
    <source>
        <dbReference type="Proteomes" id="UP000246800"/>
    </source>
</evidence>
<dbReference type="InterPro" id="IPR000150">
    <property type="entry name" value="Cof"/>
</dbReference>
<keyword evidence="6" id="KW-1185">Reference proteome</keyword>
<accession>A0A166NFB2</accession>
<dbReference type="Proteomes" id="UP000600220">
    <property type="component" value="Unassembled WGS sequence"/>
</dbReference>
<dbReference type="EMBL" id="QEIT01000035">
    <property type="protein sequence ID" value="PWZ74611.1"/>
    <property type="molecule type" value="Genomic_DNA"/>
</dbReference>
<proteinExistence type="predicted"/>
<evidence type="ECO:0000313" key="5">
    <source>
        <dbReference type="Proteomes" id="UP000595859"/>
    </source>
</evidence>
<dbReference type="AlphaFoldDB" id="A0A166NFB2"/>
<gene>
    <name evidence="2" type="ORF">DD902_08055</name>
    <name evidence="1" type="ORF">EGV54_08315</name>
    <name evidence="3" type="ORF">JGZ15_08860</name>
</gene>
<dbReference type="GO" id="GO:0016791">
    <property type="term" value="F:phosphatase activity"/>
    <property type="evidence" value="ECO:0007669"/>
    <property type="project" value="UniProtKB-ARBA"/>
</dbReference>
<dbReference type="SUPFAM" id="SSF56784">
    <property type="entry name" value="HAD-like"/>
    <property type="match status" value="1"/>
</dbReference>
<dbReference type="InterPro" id="IPR036412">
    <property type="entry name" value="HAD-like_sf"/>
</dbReference>
<dbReference type="Gene3D" id="3.30.1240.10">
    <property type="match status" value="1"/>
</dbReference>
<protein>
    <submittedName>
        <fullName evidence="2">Cof-type HAD-IIB family hydrolase</fullName>
    </submittedName>
</protein>
<dbReference type="Gene3D" id="3.40.50.1000">
    <property type="entry name" value="HAD superfamily/HAD-like"/>
    <property type="match status" value="1"/>
</dbReference>
<sequence>MKQHLICLDLDGTLLNDEKEIPEYTFRVLKALQQQGHAIIIATGRPYRASQRYYNELGLDTPIVNFNGAFVHHPYDETFPVQHHRLDEGLATSIIETLKNMKVKNMIAEVKDCVFLDQPDPRLFEGFTMGNPVTKVGDLRENLNEDPTSLLIEAEEAMIPRVKQVLTRFYAENIEHRRWGAPFPVIEIVKKGISKAVGIDIVKDCLQIEHDHIIAFGDEDNDLEMIKYATHGIAMGNAIDELKHVAKETTLSNNEDGIGIYLNRFFNLNMPKDK</sequence>
<keyword evidence="2" id="KW-0378">Hydrolase</keyword>
<dbReference type="Proteomes" id="UP000246800">
    <property type="component" value="Unassembled WGS sequence"/>
</dbReference>
<dbReference type="Pfam" id="PF08282">
    <property type="entry name" value="Hydrolase_3"/>
    <property type="match status" value="1"/>
</dbReference>
<dbReference type="GO" id="GO:0005829">
    <property type="term" value="C:cytosol"/>
    <property type="evidence" value="ECO:0007669"/>
    <property type="project" value="TreeGrafter"/>
</dbReference>
<evidence type="ECO:0000313" key="1">
    <source>
        <dbReference type="EMBL" id="EGQ4385093.1"/>
    </source>
</evidence>
<dbReference type="RefSeq" id="WP_014614390.1">
    <property type="nucleotide sequence ID" value="NZ_AP019372.1"/>
</dbReference>
<dbReference type="GeneID" id="93824716"/>
<dbReference type="EMBL" id="CP066884">
    <property type="protein sequence ID" value="QQM97596.1"/>
    <property type="molecule type" value="Genomic_DNA"/>
</dbReference>
<dbReference type="SFLD" id="SFLDG01140">
    <property type="entry name" value="C2.B:_Phosphomannomutase_and_P"/>
    <property type="match status" value="1"/>
</dbReference>
<organism evidence="2 4">
    <name type="scientific">Staphylococcus pseudintermedius</name>
    <dbReference type="NCBI Taxonomy" id="283734"/>
    <lineage>
        <taxon>Bacteria</taxon>
        <taxon>Bacillati</taxon>
        <taxon>Bacillota</taxon>
        <taxon>Bacilli</taxon>
        <taxon>Bacillales</taxon>
        <taxon>Staphylococcaceae</taxon>
        <taxon>Staphylococcus</taxon>
        <taxon>Staphylococcus intermedius group</taxon>
    </lineage>
</organism>
<dbReference type="CDD" id="cd07516">
    <property type="entry name" value="HAD_Pase"/>
    <property type="match status" value="1"/>
</dbReference>
<dbReference type="GO" id="GO:0000287">
    <property type="term" value="F:magnesium ion binding"/>
    <property type="evidence" value="ECO:0007669"/>
    <property type="project" value="TreeGrafter"/>
</dbReference>
<dbReference type="EMBL" id="AAXKXX010000012">
    <property type="protein sequence ID" value="EGQ4385093.1"/>
    <property type="molecule type" value="Genomic_DNA"/>
</dbReference>
<dbReference type="InterPro" id="IPR006379">
    <property type="entry name" value="HAD-SF_hydro_IIB"/>
</dbReference>
<evidence type="ECO:0000313" key="3">
    <source>
        <dbReference type="EMBL" id="QQM97596.1"/>
    </source>
</evidence>
<reference evidence="3 5" key="3">
    <citation type="submission" date="2020-12" db="EMBL/GenBank/DDBJ databases">
        <title>Whole genome sequencing and de novo assembly of Staphylococcus pseudintermedius: a novel pangenome approach to unravel pathogenesis of canine pyoderma.</title>
        <authorList>
            <person name="Ferrer L."/>
            <person name="Perez D."/>
            <person name="Fonticoba R."/>
            <person name="Vines J."/>
            <person name="Fabregas N."/>
            <person name="Madronero S."/>
            <person name="Meroni G."/>
            <person name="Martino P."/>
            <person name="Martinez S."/>
            <person name="Cusco A."/>
            <person name="Migura L."/>
            <person name="Francino O."/>
        </authorList>
    </citation>
    <scope>NUCLEOTIDE SEQUENCE [LARGE SCALE GENOMIC DNA]</scope>
    <source>
        <strain evidence="3 5">HSP080</strain>
    </source>
</reference>
<dbReference type="eggNOG" id="COG0561">
    <property type="taxonomic scope" value="Bacteria"/>
</dbReference>
<name>A0A166NFB2_STAPS</name>